<gene>
    <name evidence="1" type="ORF">UK23_12210</name>
</gene>
<accession>A0A0F0H2Q0</accession>
<dbReference type="AlphaFoldDB" id="A0A0F0H2Q0"/>
<organism evidence="1 2">
    <name type="scientific">Lentzea aerocolonigenes</name>
    <name type="common">Lechevalieria aerocolonigenes</name>
    <name type="synonym">Saccharothrix aerocolonigenes</name>
    <dbReference type="NCBI Taxonomy" id="68170"/>
    <lineage>
        <taxon>Bacteria</taxon>
        <taxon>Bacillati</taxon>
        <taxon>Actinomycetota</taxon>
        <taxon>Actinomycetes</taxon>
        <taxon>Pseudonocardiales</taxon>
        <taxon>Pseudonocardiaceae</taxon>
        <taxon>Lentzea</taxon>
    </lineage>
</organism>
<keyword evidence="2" id="KW-1185">Reference proteome</keyword>
<dbReference type="Proteomes" id="UP000033393">
    <property type="component" value="Unassembled WGS sequence"/>
</dbReference>
<evidence type="ECO:0000313" key="1">
    <source>
        <dbReference type="EMBL" id="KJK49979.1"/>
    </source>
</evidence>
<reference evidence="1 2" key="1">
    <citation type="submission" date="2015-02" db="EMBL/GenBank/DDBJ databases">
        <authorList>
            <person name="Ju K.-S."/>
            <person name="Doroghazi J.R."/>
            <person name="Metcalf W."/>
        </authorList>
    </citation>
    <scope>NUCLEOTIDE SEQUENCE [LARGE SCALE GENOMIC DNA]</scope>
    <source>
        <strain evidence="1 2">NRRL B-16140</strain>
    </source>
</reference>
<comment type="caution">
    <text evidence="1">The sequence shown here is derived from an EMBL/GenBank/DDBJ whole genome shotgun (WGS) entry which is preliminary data.</text>
</comment>
<proteinExistence type="predicted"/>
<name>A0A0F0H2Q0_LENAE</name>
<protein>
    <submittedName>
        <fullName evidence="1">Uncharacterized protein</fullName>
    </submittedName>
</protein>
<dbReference type="PATRIC" id="fig|68170.10.peg.1762"/>
<dbReference type="EMBL" id="JYJG01000069">
    <property type="protein sequence ID" value="KJK49979.1"/>
    <property type="molecule type" value="Genomic_DNA"/>
</dbReference>
<sequence length="128" mass="13696">MFISARREAKTTKAAALELTSTATESLRDMADATEDLGVLAPAAKDTHEHLIESLRAVADGYAAAQDRIESLPDTGFGAAFAAVLAAQIGSKENDVEDLFEDLSSRSEYARALDQDRVCAGVRYMQGN</sequence>
<evidence type="ECO:0000313" key="2">
    <source>
        <dbReference type="Proteomes" id="UP000033393"/>
    </source>
</evidence>